<feature type="transmembrane region" description="Helical" evidence="6">
    <location>
        <begin position="329"/>
        <end position="350"/>
    </location>
</feature>
<feature type="transmembrane region" description="Helical" evidence="6">
    <location>
        <begin position="293"/>
        <end position="317"/>
    </location>
</feature>
<keyword evidence="2" id="KW-0813">Transport</keyword>
<feature type="transmembrane region" description="Helical" evidence="6">
    <location>
        <begin position="219"/>
        <end position="243"/>
    </location>
</feature>
<evidence type="ECO:0000259" key="7">
    <source>
        <dbReference type="PROSITE" id="PS50850"/>
    </source>
</evidence>
<evidence type="ECO:0000313" key="8">
    <source>
        <dbReference type="EMBL" id="KAF1811656.1"/>
    </source>
</evidence>
<name>A0A6G1G151_9PEZI</name>
<organism evidence="8">
    <name type="scientific">Eremomyces bilateralis CBS 781.70</name>
    <dbReference type="NCBI Taxonomy" id="1392243"/>
    <lineage>
        <taxon>Eukaryota</taxon>
        <taxon>Fungi</taxon>
        <taxon>Dikarya</taxon>
        <taxon>Ascomycota</taxon>
        <taxon>Pezizomycotina</taxon>
        <taxon>Dothideomycetes</taxon>
        <taxon>Dothideomycetes incertae sedis</taxon>
        <taxon>Eremomycetales</taxon>
        <taxon>Eremomycetaceae</taxon>
        <taxon>Eremomyces</taxon>
    </lineage>
</organism>
<evidence type="ECO:0000256" key="2">
    <source>
        <dbReference type="ARBA" id="ARBA00022448"/>
    </source>
</evidence>
<dbReference type="GeneID" id="54422182"/>
<keyword evidence="5 6" id="KW-0472">Membrane</keyword>
<dbReference type="Pfam" id="PF07690">
    <property type="entry name" value="MFS_1"/>
    <property type="match status" value="1"/>
</dbReference>
<dbReference type="AlphaFoldDB" id="A0A6G1G151"/>
<dbReference type="OrthoDB" id="3639251at2759"/>
<reference evidence="10" key="3">
    <citation type="submission" date="2025-04" db="UniProtKB">
        <authorList>
            <consortium name="RefSeq"/>
        </authorList>
    </citation>
    <scope>IDENTIFICATION</scope>
    <source>
        <strain evidence="10">CBS 781.70</strain>
    </source>
</reference>
<feature type="transmembrane region" description="Helical" evidence="6">
    <location>
        <begin position="416"/>
        <end position="437"/>
    </location>
</feature>
<proteinExistence type="predicted"/>
<evidence type="ECO:0000256" key="6">
    <source>
        <dbReference type="SAM" id="Phobius"/>
    </source>
</evidence>
<sequence>MKDVRHPVDAADRDPSLDIGIDHAEKGEASSSEQELGYGDPDYLKKVKIATRKVDIRVIPILGALYSISGIDRTNLANARVAGMDVDLGFNQGDRYSIALLVFFITYFIFEIPSNIILRKLPAHRYLSFLAFAWGICIMCAGFAQNWIPIVIIRLLVGFFEAGFFPGCVYLISSWYERYQVHQRIAWFYAFNTVAGGFGNTLAYGLIQMEGVGGVRGWRWIFIIEGLITIVLAFLGYILIVPFPDQVSQSRKPFLSEDQVQLITDRLNRDRGDTTFDPITWSKIKFCLLKWEIWVFALLFMSCGVCIYAMAYFQQIIIKSFGYSVSETFLLSTPPAIASVPFAIFCSWLADKYHTRAPIVIVQAIVCLVGLLLVRYAQGTGPRYFGLFLGKMGCNAALSTVLAWQANNIRGQSTRAIASAMQVMFGAIGGIYASTVFMEKELPHYTSGIWAAVATQFYMILASIGMSLYYMKRNKQANRGERILEGLPEFRYTI</sequence>
<evidence type="ECO:0000313" key="10">
    <source>
        <dbReference type="RefSeq" id="XP_033533287.1"/>
    </source>
</evidence>
<dbReference type="Proteomes" id="UP000504638">
    <property type="component" value="Unplaced"/>
</dbReference>
<feature type="transmembrane region" description="Helical" evidence="6">
    <location>
        <begin position="185"/>
        <end position="207"/>
    </location>
</feature>
<keyword evidence="3 6" id="KW-0812">Transmembrane</keyword>
<reference evidence="8 10" key="1">
    <citation type="submission" date="2020-01" db="EMBL/GenBank/DDBJ databases">
        <authorList>
            <consortium name="DOE Joint Genome Institute"/>
            <person name="Haridas S."/>
            <person name="Albert R."/>
            <person name="Binder M."/>
            <person name="Bloem J."/>
            <person name="Labutti K."/>
            <person name="Salamov A."/>
            <person name="Andreopoulos B."/>
            <person name="Baker S.E."/>
            <person name="Barry K."/>
            <person name="Bills G."/>
            <person name="Bluhm B.H."/>
            <person name="Cannon C."/>
            <person name="Castanera R."/>
            <person name="Culley D.E."/>
            <person name="Daum C."/>
            <person name="Ezra D."/>
            <person name="Gonzalez J.B."/>
            <person name="Henrissat B."/>
            <person name="Kuo A."/>
            <person name="Liang C."/>
            <person name="Lipzen A."/>
            <person name="Lutzoni F."/>
            <person name="Magnuson J."/>
            <person name="Mondo S."/>
            <person name="Nolan M."/>
            <person name="Ohm R."/>
            <person name="Pangilinan J."/>
            <person name="Park H.-J."/>
            <person name="Ramirez L."/>
            <person name="Alfaro M."/>
            <person name="Sun H."/>
            <person name="Tritt A."/>
            <person name="Yoshinaga Y."/>
            <person name="Zwiers L.-H."/>
            <person name="Turgeon B.G."/>
            <person name="Goodwin S.B."/>
            <person name="Spatafora J.W."/>
            <person name="Crous P.W."/>
            <person name="Grigoriev I.V."/>
        </authorList>
    </citation>
    <scope>NUCLEOTIDE SEQUENCE</scope>
    <source>
        <strain evidence="8 10">CBS 781.70</strain>
    </source>
</reference>
<dbReference type="GO" id="GO:0022857">
    <property type="term" value="F:transmembrane transporter activity"/>
    <property type="evidence" value="ECO:0007669"/>
    <property type="project" value="InterPro"/>
</dbReference>
<feature type="transmembrane region" description="Helical" evidence="6">
    <location>
        <begin position="384"/>
        <end position="404"/>
    </location>
</feature>
<dbReference type="RefSeq" id="XP_033533287.1">
    <property type="nucleotide sequence ID" value="XM_033681612.1"/>
</dbReference>
<protein>
    <submittedName>
        <fullName evidence="8 10">MFS general substrate transporter</fullName>
    </submittedName>
</protein>
<feature type="transmembrane region" description="Helical" evidence="6">
    <location>
        <begin position="150"/>
        <end position="173"/>
    </location>
</feature>
<feature type="domain" description="Major facilitator superfamily (MFS) profile" evidence="7">
    <location>
        <begin position="58"/>
        <end position="475"/>
    </location>
</feature>
<dbReference type="EMBL" id="ML975160">
    <property type="protein sequence ID" value="KAF1811656.1"/>
    <property type="molecule type" value="Genomic_DNA"/>
</dbReference>
<feature type="transmembrane region" description="Helical" evidence="6">
    <location>
        <begin position="449"/>
        <end position="470"/>
    </location>
</feature>
<gene>
    <name evidence="8 10" type="ORF">P152DRAFT_47782</name>
</gene>
<dbReference type="Gene3D" id="1.20.1250.20">
    <property type="entry name" value="MFS general substrate transporter like domains"/>
    <property type="match status" value="2"/>
</dbReference>
<evidence type="ECO:0000256" key="3">
    <source>
        <dbReference type="ARBA" id="ARBA00022692"/>
    </source>
</evidence>
<evidence type="ECO:0000313" key="9">
    <source>
        <dbReference type="Proteomes" id="UP000504638"/>
    </source>
</evidence>
<evidence type="ECO:0000256" key="5">
    <source>
        <dbReference type="ARBA" id="ARBA00023136"/>
    </source>
</evidence>
<evidence type="ECO:0000256" key="1">
    <source>
        <dbReference type="ARBA" id="ARBA00004141"/>
    </source>
</evidence>
<dbReference type="FunFam" id="1.20.1250.20:FF:000013">
    <property type="entry name" value="MFS general substrate transporter"/>
    <property type="match status" value="1"/>
</dbReference>
<keyword evidence="9" id="KW-1185">Reference proteome</keyword>
<keyword evidence="4 6" id="KW-1133">Transmembrane helix</keyword>
<dbReference type="InterPro" id="IPR011701">
    <property type="entry name" value="MFS"/>
</dbReference>
<dbReference type="FunFam" id="1.20.1250.20:FF:000018">
    <property type="entry name" value="MFS transporter permease"/>
    <property type="match status" value="1"/>
</dbReference>
<feature type="transmembrane region" description="Helical" evidence="6">
    <location>
        <begin position="126"/>
        <end position="144"/>
    </location>
</feature>
<feature type="transmembrane region" description="Helical" evidence="6">
    <location>
        <begin position="357"/>
        <end position="378"/>
    </location>
</feature>
<evidence type="ECO:0000256" key="4">
    <source>
        <dbReference type="ARBA" id="ARBA00022989"/>
    </source>
</evidence>
<dbReference type="GO" id="GO:0016020">
    <property type="term" value="C:membrane"/>
    <property type="evidence" value="ECO:0007669"/>
    <property type="project" value="UniProtKB-SubCell"/>
</dbReference>
<accession>A0A6G1G151</accession>
<reference evidence="10" key="2">
    <citation type="submission" date="2020-04" db="EMBL/GenBank/DDBJ databases">
        <authorList>
            <consortium name="NCBI Genome Project"/>
        </authorList>
    </citation>
    <scope>NUCLEOTIDE SEQUENCE</scope>
    <source>
        <strain evidence="10">CBS 781.70</strain>
    </source>
</reference>
<dbReference type="SUPFAM" id="SSF103473">
    <property type="entry name" value="MFS general substrate transporter"/>
    <property type="match status" value="1"/>
</dbReference>
<dbReference type="InterPro" id="IPR020846">
    <property type="entry name" value="MFS_dom"/>
</dbReference>
<dbReference type="InterPro" id="IPR036259">
    <property type="entry name" value="MFS_trans_sf"/>
</dbReference>
<feature type="transmembrane region" description="Helical" evidence="6">
    <location>
        <begin position="96"/>
        <end position="114"/>
    </location>
</feature>
<comment type="subcellular location">
    <subcellularLocation>
        <location evidence="1">Membrane</location>
        <topology evidence="1">Multi-pass membrane protein</topology>
    </subcellularLocation>
</comment>
<dbReference type="PANTHER" id="PTHR43791">
    <property type="entry name" value="PERMEASE-RELATED"/>
    <property type="match status" value="1"/>
</dbReference>
<dbReference type="PROSITE" id="PS50850">
    <property type="entry name" value="MFS"/>
    <property type="match status" value="1"/>
</dbReference>
<dbReference type="PANTHER" id="PTHR43791:SF3">
    <property type="entry name" value="MAJOR FACILITATOR SUPERFAMILY (MFS) PROFILE DOMAIN-CONTAINING PROTEIN"/>
    <property type="match status" value="1"/>
</dbReference>